<dbReference type="EC" id="3.1.2.-" evidence="7"/>
<reference evidence="7 8" key="1">
    <citation type="submission" date="2017-06" db="EMBL/GenBank/DDBJ databases">
        <authorList>
            <consortium name="Pathogen Informatics"/>
        </authorList>
    </citation>
    <scope>NUCLEOTIDE SEQUENCE [LARGE SCALE GENOMIC DNA]</scope>
    <source>
        <strain evidence="7 8">NCTC11865</strain>
    </source>
</reference>
<gene>
    <name evidence="7" type="primary">mcl2</name>
    <name evidence="7" type="ORF">SAMEA4412665_00094</name>
</gene>
<feature type="domain" description="HpcH/HpaI aldolase/citrate lyase" evidence="6">
    <location>
        <begin position="12"/>
        <end position="226"/>
    </location>
</feature>
<evidence type="ECO:0000313" key="8">
    <source>
        <dbReference type="Proteomes" id="UP000215332"/>
    </source>
</evidence>
<dbReference type="PIRSF" id="PIRSF015582">
    <property type="entry name" value="Cit_lyase_B"/>
    <property type="match status" value="1"/>
</dbReference>
<dbReference type="InterPro" id="IPR040442">
    <property type="entry name" value="Pyrv_kinase-like_dom_sf"/>
</dbReference>
<dbReference type="PANTHER" id="PTHR32308:SF10">
    <property type="entry name" value="CITRATE LYASE SUBUNIT BETA"/>
    <property type="match status" value="1"/>
</dbReference>
<feature type="binding site" evidence="5">
    <location>
        <position position="131"/>
    </location>
    <ligand>
        <name>Mg(2+)</name>
        <dbReference type="ChEBI" id="CHEBI:18420"/>
    </ligand>
</feature>
<proteinExistence type="predicted"/>
<dbReference type="GO" id="GO:0006107">
    <property type="term" value="P:oxaloacetate metabolic process"/>
    <property type="evidence" value="ECO:0007669"/>
    <property type="project" value="TreeGrafter"/>
</dbReference>
<dbReference type="InterPro" id="IPR011206">
    <property type="entry name" value="Citrate_lyase_beta/mcl1/mcl2"/>
</dbReference>
<dbReference type="EMBL" id="LT906441">
    <property type="protein sequence ID" value="SNV27999.1"/>
    <property type="molecule type" value="Genomic_DNA"/>
</dbReference>
<evidence type="ECO:0000256" key="3">
    <source>
        <dbReference type="ARBA" id="ARBA00022842"/>
    </source>
</evidence>
<evidence type="ECO:0000256" key="2">
    <source>
        <dbReference type="ARBA" id="ARBA00022723"/>
    </source>
</evidence>
<evidence type="ECO:0000256" key="1">
    <source>
        <dbReference type="ARBA" id="ARBA00001946"/>
    </source>
</evidence>
<feature type="binding site" evidence="4">
    <location>
        <position position="131"/>
    </location>
    <ligand>
        <name>substrate</name>
    </ligand>
</feature>
<dbReference type="PANTHER" id="PTHR32308">
    <property type="entry name" value="LYASE BETA SUBUNIT, PUTATIVE (AFU_ORTHOLOGUE AFUA_4G13030)-RELATED"/>
    <property type="match status" value="1"/>
</dbReference>
<comment type="cofactor">
    <cofactor evidence="1">
        <name>Mg(2+)</name>
        <dbReference type="ChEBI" id="CHEBI:18420"/>
    </cofactor>
</comment>
<sequence>MRTMDPVLRPRRSVLFMPGANQRALEKAKSLPCDGIIIDLEDAVAPDAKVTARSNAVAAVESRSYGYREVVVRVNGMDTPWYADDLAAAVAARPDGIAVPKVSSADQVRRIAADLDAAGADPQLAIWAMIETPQAVLDAREIAQASERLAVLVMGTNDLVKELHSRHVPGRAPLTTALQLCVLAARAADVIILDGVYNDVRGAEGFAAQVNEAVLMGFDGKTLIHPSQVAPANDGFAPSPAEVEDARALIAAWQEGNGGVATYRGRMIEQLHVDEAERALAMADAIAGRDQG</sequence>
<evidence type="ECO:0000259" key="6">
    <source>
        <dbReference type="Pfam" id="PF03328"/>
    </source>
</evidence>
<dbReference type="InterPro" id="IPR005000">
    <property type="entry name" value="Aldolase/citrate-lyase_domain"/>
</dbReference>
<dbReference type="InterPro" id="IPR015813">
    <property type="entry name" value="Pyrv/PenolPyrv_kinase-like_dom"/>
</dbReference>
<dbReference type="Proteomes" id="UP000215332">
    <property type="component" value="Chromosome 1"/>
</dbReference>
<dbReference type="eggNOG" id="COG2301">
    <property type="taxonomic scope" value="Bacteria"/>
</dbReference>
<dbReference type="Pfam" id="PF03328">
    <property type="entry name" value="HpcH_HpaI"/>
    <property type="match status" value="1"/>
</dbReference>
<dbReference type="Gene3D" id="3.20.20.60">
    <property type="entry name" value="Phosphoenolpyruvate-binding domains"/>
    <property type="match status" value="1"/>
</dbReference>
<dbReference type="KEGG" id="cgrn:4412665_00094"/>
<evidence type="ECO:0000313" key="7">
    <source>
        <dbReference type="EMBL" id="SNV27999.1"/>
    </source>
</evidence>
<keyword evidence="2 5" id="KW-0479">Metal-binding</keyword>
<dbReference type="GO" id="GO:0016787">
    <property type="term" value="F:hydrolase activity"/>
    <property type="evidence" value="ECO:0007669"/>
    <property type="project" value="UniProtKB-KW"/>
</dbReference>
<name>A0A239W1E8_9ACTN</name>
<keyword evidence="3 5" id="KW-0460">Magnesium</keyword>
<protein>
    <submittedName>
        <fullName evidence="7">(3S)-malyl-CoA thioesterase</fullName>
        <ecNumber evidence="7">3.1.2.-</ecNumber>
    </submittedName>
</protein>
<keyword evidence="7" id="KW-0378">Hydrolase</keyword>
<dbReference type="GO" id="GO:0000287">
    <property type="term" value="F:magnesium ion binding"/>
    <property type="evidence" value="ECO:0007669"/>
    <property type="project" value="TreeGrafter"/>
</dbReference>
<evidence type="ECO:0000256" key="5">
    <source>
        <dbReference type="PIRSR" id="PIRSR015582-2"/>
    </source>
</evidence>
<dbReference type="SUPFAM" id="SSF51621">
    <property type="entry name" value="Phosphoenolpyruvate/pyruvate domain"/>
    <property type="match status" value="1"/>
</dbReference>
<accession>A0A239W1E8</accession>
<evidence type="ECO:0000256" key="4">
    <source>
        <dbReference type="PIRSR" id="PIRSR015582-1"/>
    </source>
</evidence>
<feature type="binding site" evidence="4">
    <location>
        <position position="73"/>
    </location>
    <ligand>
        <name>substrate</name>
    </ligand>
</feature>
<dbReference type="AlphaFoldDB" id="A0A239W1E8"/>
<feature type="binding site" evidence="5">
    <location>
        <position position="158"/>
    </location>
    <ligand>
        <name>Mg(2+)</name>
        <dbReference type="ChEBI" id="CHEBI:18420"/>
    </ligand>
</feature>
<organism evidence="7 8">
    <name type="scientific">Cutibacterium granulosum</name>
    <dbReference type="NCBI Taxonomy" id="33011"/>
    <lineage>
        <taxon>Bacteria</taxon>
        <taxon>Bacillati</taxon>
        <taxon>Actinomycetota</taxon>
        <taxon>Actinomycetes</taxon>
        <taxon>Propionibacteriales</taxon>
        <taxon>Propionibacteriaceae</taxon>
        <taxon>Cutibacterium</taxon>
    </lineage>
</organism>